<sequence length="149" mass="15954">MPLHHVRTVFRRFIRHNGFDAAILAQLAIIEATPGRVVCQVPVQQENTNRLGTAHGGWLATIVDVAGSLSIASYGRDKTGVSVDINTSYLSAAKLGDMLTVDAVCLKLGRNLAFTQVDLKVGEKQVATGRHTKHLGGQPPHPAKPEPSS</sequence>
<dbReference type="GO" id="GO:0047617">
    <property type="term" value="F:fatty acyl-CoA hydrolase activity"/>
    <property type="evidence" value="ECO:0007669"/>
    <property type="project" value="InterPro"/>
</dbReference>
<feature type="region of interest" description="Disordered" evidence="3">
    <location>
        <begin position="130"/>
        <end position="149"/>
    </location>
</feature>
<keyword evidence="2" id="KW-0378">Hydrolase</keyword>
<dbReference type="CDD" id="cd03443">
    <property type="entry name" value="PaaI_thioesterase"/>
    <property type="match status" value="1"/>
</dbReference>
<dbReference type="AlphaFoldDB" id="A0A9W8B3A3"/>
<dbReference type="InterPro" id="IPR039298">
    <property type="entry name" value="ACOT13"/>
</dbReference>
<dbReference type="InterPro" id="IPR029069">
    <property type="entry name" value="HotDog_dom_sf"/>
</dbReference>
<evidence type="ECO:0000256" key="1">
    <source>
        <dbReference type="ARBA" id="ARBA00008324"/>
    </source>
</evidence>
<dbReference type="NCBIfam" id="TIGR00369">
    <property type="entry name" value="unchar_dom_1"/>
    <property type="match status" value="1"/>
</dbReference>
<name>A0A9W8B3A3_9FUNG</name>
<feature type="domain" description="Thioesterase" evidence="4">
    <location>
        <begin position="52"/>
        <end position="125"/>
    </location>
</feature>
<dbReference type="PANTHER" id="PTHR21660:SF1">
    <property type="entry name" value="ACYL-COENZYME A THIOESTERASE 13"/>
    <property type="match status" value="1"/>
</dbReference>
<dbReference type="SUPFAM" id="SSF54637">
    <property type="entry name" value="Thioesterase/thiol ester dehydrase-isomerase"/>
    <property type="match status" value="1"/>
</dbReference>
<dbReference type="InterPro" id="IPR006683">
    <property type="entry name" value="Thioestr_dom"/>
</dbReference>
<dbReference type="EMBL" id="JANBQB010000081">
    <property type="protein sequence ID" value="KAJ1982709.1"/>
    <property type="molecule type" value="Genomic_DNA"/>
</dbReference>
<dbReference type="Gene3D" id="3.10.129.10">
    <property type="entry name" value="Hotdog Thioesterase"/>
    <property type="match status" value="1"/>
</dbReference>
<comment type="similarity">
    <text evidence="1">Belongs to the thioesterase PaaI family.</text>
</comment>
<evidence type="ECO:0000313" key="5">
    <source>
        <dbReference type="EMBL" id="KAJ1982709.1"/>
    </source>
</evidence>
<dbReference type="InterPro" id="IPR003736">
    <property type="entry name" value="PAAI_dom"/>
</dbReference>
<reference evidence="5" key="1">
    <citation type="submission" date="2022-07" db="EMBL/GenBank/DDBJ databases">
        <title>Phylogenomic reconstructions and comparative analyses of Kickxellomycotina fungi.</title>
        <authorList>
            <person name="Reynolds N.K."/>
            <person name="Stajich J.E."/>
            <person name="Barry K."/>
            <person name="Grigoriev I.V."/>
            <person name="Crous P."/>
            <person name="Smith M.E."/>
        </authorList>
    </citation>
    <scope>NUCLEOTIDE SEQUENCE</scope>
    <source>
        <strain evidence="5">RSA 567</strain>
    </source>
</reference>
<dbReference type="Pfam" id="PF03061">
    <property type="entry name" value="4HBT"/>
    <property type="match status" value="1"/>
</dbReference>
<organism evidence="5 6">
    <name type="scientific">Dimargaris verticillata</name>
    <dbReference type="NCBI Taxonomy" id="2761393"/>
    <lineage>
        <taxon>Eukaryota</taxon>
        <taxon>Fungi</taxon>
        <taxon>Fungi incertae sedis</taxon>
        <taxon>Zoopagomycota</taxon>
        <taxon>Kickxellomycotina</taxon>
        <taxon>Dimargaritomycetes</taxon>
        <taxon>Dimargaritales</taxon>
        <taxon>Dimargaritaceae</taxon>
        <taxon>Dimargaris</taxon>
    </lineage>
</organism>
<evidence type="ECO:0000256" key="2">
    <source>
        <dbReference type="ARBA" id="ARBA00022801"/>
    </source>
</evidence>
<dbReference type="PANTHER" id="PTHR21660">
    <property type="entry name" value="THIOESTERASE SUPERFAMILY MEMBER-RELATED"/>
    <property type="match status" value="1"/>
</dbReference>
<dbReference type="OrthoDB" id="46529at2759"/>
<keyword evidence="6" id="KW-1185">Reference proteome</keyword>
<accession>A0A9W8B3A3</accession>
<protein>
    <recommendedName>
        <fullName evidence="4">Thioesterase domain-containing protein</fullName>
    </recommendedName>
</protein>
<gene>
    <name evidence="5" type="ORF">H4R34_001617</name>
</gene>
<evidence type="ECO:0000313" key="6">
    <source>
        <dbReference type="Proteomes" id="UP001151582"/>
    </source>
</evidence>
<evidence type="ECO:0000256" key="3">
    <source>
        <dbReference type="SAM" id="MobiDB-lite"/>
    </source>
</evidence>
<dbReference type="Proteomes" id="UP001151582">
    <property type="component" value="Unassembled WGS sequence"/>
</dbReference>
<dbReference type="FunFam" id="3.10.129.10:FF:000033">
    <property type="entry name" value="acyl-coenzyme A thioesterase 13"/>
    <property type="match status" value="1"/>
</dbReference>
<comment type="caution">
    <text evidence="5">The sequence shown here is derived from an EMBL/GenBank/DDBJ whole genome shotgun (WGS) entry which is preliminary data.</text>
</comment>
<evidence type="ECO:0000259" key="4">
    <source>
        <dbReference type="Pfam" id="PF03061"/>
    </source>
</evidence>
<proteinExistence type="inferred from homology"/>